<dbReference type="PRINTS" id="PR01465">
    <property type="entry name" value="ELKCHANNEL"/>
</dbReference>
<evidence type="ECO:0000256" key="17">
    <source>
        <dbReference type="SAM" id="Phobius"/>
    </source>
</evidence>
<feature type="region of interest" description="Disordered" evidence="16">
    <location>
        <begin position="677"/>
        <end position="709"/>
    </location>
</feature>
<dbReference type="Pfam" id="PF13426">
    <property type="entry name" value="PAS_9"/>
    <property type="match status" value="1"/>
</dbReference>
<dbReference type="InParanoid" id="A0A7M7N3U5"/>
<dbReference type="Pfam" id="PF00520">
    <property type="entry name" value="Ion_trans"/>
    <property type="match status" value="1"/>
</dbReference>
<dbReference type="InterPro" id="IPR000014">
    <property type="entry name" value="PAS"/>
</dbReference>
<dbReference type="InterPro" id="IPR000700">
    <property type="entry name" value="PAS-assoc_C"/>
</dbReference>
<organism evidence="20 21">
    <name type="scientific">Strongylocentrotus purpuratus</name>
    <name type="common">Purple sea urchin</name>
    <dbReference type="NCBI Taxonomy" id="7668"/>
    <lineage>
        <taxon>Eukaryota</taxon>
        <taxon>Metazoa</taxon>
        <taxon>Echinodermata</taxon>
        <taxon>Eleutherozoa</taxon>
        <taxon>Echinozoa</taxon>
        <taxon>Echinoidea</taxon>
        <taxon>Euechinoidea</taxon>
        <taxon>Echinacea</taxon>
        <taxon>Camarodonta</taxon>
        <taxon>Echinidea</taxon>
        <taxon>Strongylocentrotidae</taxon>
        <taxon>Strongylocentrotus</taxon>
    </lineage>
</organism>
<feature type="domain" description="Cyclic nucleotide-binding" evidence="18">
    <location>
        <begin position="496"/>
        <end position="613"/>
    </location>
</feature>
<name>A0A7M7N3U5_STRPU</name>
<evidence type="ECO:0000259" key="18">
    <source>
        <dbReference type="PROSITE" id="PS50042"/>
    </source>
</evidence>
<dbReference type="InterPro" id="IPR003938">
    <property type="entry name" value="K_chnl_volt-dep_EAG/ELK/ERG"/>
</dbReference>
<dbReference type="InterPro" id="IPR000595">
    <property type="entry name" value="cNMP-bd_dom"/>
</dbReference>
<evidence type="ECO:0000256" key="8">
    <source>
        <dbReference type="ARBA" id="ARBA00022958"/>
    </source>
</evidence>
<feature type="transmembrane region" description="Helical" evidence="17">
    <location>
        <begin position="394"/>
        <end position="418"/>
    </location>
</feature>
<feature type="transmembrane region" description="Helical" evidence="17">
    <location>
        <begin position="174"/>
        <end position="196"/>
    </location>
</feature>
<protein>
    <recommendedName>
        <fullName evidence="22">Potassium voltage-gated channel subfamily H member 8</fullName>
    </recommendedName>
</protein>
<dbReference type="GO" id="GO:0071805">
    <property type="term" value="P:potassium ion transmembrane transport"/>
    <property type="evidence" value="ECO:0000318"/>
    <property type="project" value="GO_Central"/>
</dbReference>
<dbReference type="Gene3D" id="1.10.1200.260">
    <property type="match status" value="1"/>
</dbReference>
<evidence type="ECO:0000256" key="12">
    <source>
        <dbReference type="ARBA" id="ARBA00023180"/>
    </source>
</evidence>
<dbReference type="CDD" id="cd00038">
    <property type="entry name" value="CAP_ED"/>
    <property type="match status" value="1"/>
</dbReference>
<evidence type="ECO:0000256" key="3">
    <source>
        <dbReference type="ARBA" id="ARBA00022475"/>
    </source>
</evidence>
<reference evidence="20" key="2">
    <citation type="submission" date="2021-01" db="UniProtKB">
        <authorList>
            <consortium name="EnsemblMetazoa"/>
        </authorList>
    </citation>
    <scope>IDENTIFICATION</scope>
</reference>
<dbReference type="GO" id="GO:0005242">
    <property type="term" value="F:inward rectifier potassium channel activity"/>
    <property type="evidence" value="ECO:0007669"/>
    <property type="project" value="UniProtKB-ARBA"/>
</dbReference>
<keyword evidence="6" id="KW-0631">Potassium channel</keyword>
<keyword evidence="8" id="KW-0630">Potassium</keyword>
<evidence type="ECO:0000256" key="13">
    <source>
        <dbReference type="ARBA" id="ARBA00023303"/>
    </source>
</evidence>
<dbReference type="OrthoDB" id="432483at2759"/>
<dbReference type="PROSITE" id="PS50042">
    <property type="entry name" value="CNMP_BINDING_3"/>
    <property type="match status" value="1"/>
</dbReference>
<dbReference type="PROSITE" id="PS50113">
    <property type="entry name" value="PAC"/>
    <property type="match status" value="1"/>
</dbReference>
<reference evidence="21" key="1">
    <citation type="submission" date="2015-02" db="EMBL/GenBank/DDBJ databases">
        <title>Genome sequencing for Strongylocentrotus purpuratus.</title>
        <authorList>
            <person name="Murali S."/>
            <person name="Liu Y."/>
            <person name="Vee V."/>
            <person name="English A."/>
            <person name="Wang M."/>
            <person name="Skinner E."/>
            <person name="Han Y."/>
            <person name="Muzny D.M."/>
            <person name="Worley K.C."/>
            <person name="Gibbs R.A."/>
        </authorList>
    </citation>
    <scope>NUCLEOTIDE SEQUENCE</scope>
</reference>
<evidence type="ECO:0000313" key="20">
    <source>
        <dbReference type="EnsemblMetazoa" id="XP_030830580"/>
    </source>
</evidence>
<dbReference type="FunFam" id="2.60.120.10:FF:000061">
    <property type="entry name" value="Potassium voltage-gated channel subfamily H member 3"/>
    <property type="match status" value="1"/>
</dbReference>
<keyword evidence="21" id="KW-1185">Reference proteome</keyword>
<comment type="subcellular location">
    <subcellularLocation>
        <location evidence="1">Cell membrane</location>
        <topology evidence="1">Multi-pass membrane protein</topology>
    </subcellularLocation>
</comment>
<keyword evidence="10" id="KW-0406">Ion transport</keyword>
<evidence type="ECO:0000256" key="5">
    <source>
        <dbReference type="ARBA" id="ARBA00022692"/>
    </source>
</evidence>
<dbReference type="GeneID" id="100891580"/>
<dbReference type="SUPFAM" id="SSF51206">
    <property type="entry name" value="cAMP-binding domain-like"/>
    <property type="match status" value="1"/>
</dbReference>
<dbReference type="AlphaFoldDB" id="A0A7M7N3U5"/>
<dbReference type="RefSeq" id="XP_030830580.1">
    <property type="nucleotide sequence ID" value="XM_030974720.1"/>
</dbReference>
<dbReference type="SMART" id="SM00100">
    <property type="entry name" value="cNMP"/>
    <property type="match status" value="1"/>
</dbReference>
<feature type="compositionally biased region" description="Acidic residues" evidence="16">
    <location>
        <begin position="81"/>
        <end position="95"/>
    </location>
</feature>
<dbReference type="PANTHER" id="PTHR10217">
    <property type="entry name" value="VOLTAGE AND LIGAND GATED POTASSIUM CHANNEL"/>
    <property type="match status" value="1"/>
</dbReference>
<evidence type="ECO:0000256" key="4">
    <source>
        <dbReference type="ARBA" id="ARBA00022538"/>
    </source>
</evidence>
<feature type="domain" description="PAC" evidence="19">
    <location>
        <begin position="33"/>
        <end position="85"/>
    </location>
</feature>
<keyword evidence="4" id="KW-0633">Potassium transport</keyword>
<dbReference type="SUPFAM" id="SSF55785">
    <property type="entry name" value="PYP-like sensor domain (PAS domain)"/>
    <property type="match status" value="1"/>
</dbReference>
<dbReference type="Gene3D" id="3.30.450.20">
    <property type="entry name" value="PAS domain"/>
    <property type="match status" value="1"/>
</dbReference>
<keyword evidence="15" id="KW-0175">Coiled coil</keyword>
<dbReference type="PRINTS" id="PR01463">
    <property type="entry name" value="EAGCHANLFMLY"/>
</dbReference>
<keyword evidence="13" id="KW-0407">Ion channel</keyword>
<evidence type="ECO:0000313" key="21">
    <source>
        <dbReference type="Proteomes" id="UP000007110"/>
    </source>
</evidence>
<keyword evidence="7" id="KW-0851">Voltage-gated channel</keyword>
<evidence type="ECO:0000256" key="14">
    <source>
        <dbReference type="ARBA" id="ARBA00034430"/>
    </source>
</evidence>
<evidence type="ECO:0008006" key="22">
    <source>
        <dbReference type="Google" id="ProtNLM"/>
    </source>
</evidence>
<feature type="region of interest" description="Disordered" evidence="16">
    <location>
        <begin position="80"/>
        <end position="104"/>
    </location>
</feature>
<dbReference type="SUPFAM" id="SSF81324">
    <property type="entry name" value="Voltage-gated potassium channels"/>
    <property type="match status" value="1"/>
</dbReference>
<dbReference type="FunFam" id="1.10.1200.260:FF:000002">
    <property type="entry name" value="Potassium voltage-gated channel subfamily H member 8"/>
    <property type="match status" value="1"/>
</dbReference>
<feature type="region of interest" description="Disordered" evidence="16">
    <location>
        <begin position="944"/>
        <end position="1010"/>
    </location>
</feature>
<comment type="catalytic activity">
    <reaction evidence="14">
        <text>K(+)(in) = K(+)(out)</text>
        <dbReference type="Rhea" id="RHEA:29463"/>
        <dbReference type="ChEBI" id="CHEBI:29103"/>
    </reaction>
</comment>
<dbReference type="InterPro" id="IPR014710">
    <property type="entry name" value="RmlC-like_jellyroll"/>
</dbReference>
<dbReference type="GO" id="GO:0005886">
    <property type="term" value="C:plasma membrane"/>
    <property type="evidence" value="ECO:0000318"/>
    <property type="project" value="GO_Central"/>
</dbReference>
<feature type="transmembrane region" description="Helical" evidence="17">
    <location>
        <begin position="300"/>
        <end position="324"/>
    </location>
</feature>
<evidence type="ECO:0000256" key="11">
    <source>
        <dbReference type="ARBA" id="ARBA00023136"/>
    </source>
</evidence>
<dbReference type="PANTHER" id="PTHR10217:SF637">
    <property type="entry name" value="EAG-LIKE K[+] CHANNEL, ISOFORM A"/>
    <property type="match status" value="1"/>
</dbReference>
<dbReference type="GO" id="GO:0034702">
    <property type="term" value="C:monoatomic ion channel complex"/>
    <property type="evidence" value="ECO:0007669"/>
    <property type="project" value="UniProtKB-KW"/>
</dbReference>
<dbReference type="SMART" id="SM00086">
    <property type="entry name" value="PAC"/>
    <property type="match status" value="1"/>
</dbReference>
<keyword evidence="3" id="KW-1003">Cell membrane</keyword>
<dbReference type="InterPro" id="IPR050818">
    <property type="entry name" value="KCNH_animal-type"/>
</dbReference>
<evidence type="ECO:0000256" key="2">
    <source>
        <dbReference type="ARBA" id="ARBA00022448"/>
    </source>
</evidence>
<evidence type="ECO:0000259" key="19">
    <source>
        <dbReference type="PROSITE" id="PS50113"/>
    </source>
</evidence>
<dbReference type="Gene3D" id="1.10.287.70">
    <property type="match status" value="1"/>
</dbReference>
<dbReference type="GO" id="GO:0042391">
    <property type="term" value="P:regulation of membrane potential"/>
    <property type="evidence" value="ECO:0000318"/>
    <property type="project" value="GO_Central"/>
</dbReference>
<evidence type="ECO:0000256" key="6">
    <source>
        <dbReference type="ARBA" id="ARBA00022826"/>
    </source>
</evidence>
<dbReference type="InterPro" id="IPR003950">
    <property type="entry name" value="K_chnl_volt-dep_ELK"/>
</dbReference>
<feature type="coiled-coil region" evidence="15">
    <location>
        <begin position="807"/>
        <end position="841"/>
    </location>
</feature>
<feature type="transmembrane region" description="Helical" evidence="17">
    <location>
        <begin position="202"/>
        <end position="223"/>
    </location>
</feature>
<keyword evidence="11 17" id="KW-0472">Membrane</keyword>
<evidence type="ECO:0000256" key="7">
    <source>
        <dbReference type="ARBA" id="ARBA00022882"/>
    </source>
</evidence>
<keyword evidence="2" id="KW-0813">Transport</keyword>
<proteinExistence type="predicted"/>
<dbReference type="Proteomes" id="UP000007110">
    <property type="component" value="Unassembled WGS sequence"/>
</dbReference>
<dbReference type="InterPro" id="IPR001610">
    <property type="entry name" value="PAC"/>
</dbReference>
<evidence type="ECO:0000256" key="9">
    <source>
        <dbReference type="ARBA" id="ARBA00022989"/>
    </source>
</evidence>
<sequence length="1010" mass="113503">MQKSCACKFIYGPDTTIEKITLIQNSLLNREELKTEALFRKKNLTPFWCLLDIVPIKNEKGDVVLYLASHKDITKTKMASMDEDKDFDEEEEDSENNYLNELPSNYNYNRRRSRAVLYHLSGHLKEQEKKKKRRKLKLNSGLLSPKSTVLPEYKVAAMKKSRGIVLHYSLIKSIWDWCVLLATLYIAIVVPFNAAVHQENELVITILDIIIEIIFIIDVVINFRTTYVSKSGKVVYEARAIGLNYIRSWFFIDLLAAVPFDILTQIFKLKLDTIQLIKLARLLRLLRLLNKIERYSQYSAIVLTFFMLAFALLAHWLACIWFVIGRMELSKNDDGWDLGWIVDLGEQLKRPILDSNSTGPGNNSIYITALYYTLSSLTSVGFGNVSANTNTEKIFTILVMFLGALCHAAVFGNVTAIIQRMYSRRALYYTKLRDLKDFVRSHHIPPALKTRMQEYFMTSWSINMGIDTTEMLQTFPEELRADIAMHLHKEFLALSIFADASQGCLRSLSLKIKTSFCAPGEYIVHQGDALGVIYFLLNGSMEILRHGMVVAILGKGDLFGCDLYITETVISSSGDIHALTYCDLQSVTRLELLEVLASYPEYQTKFQQEISRDLTFNLREGYDSEQYWSSTQNPPDPDYPAEKAQKMKKFLRRWRKRARAEEKYSYCETNNSERNTRLTSISEVRDEDEVGTSKQTRDSSTDTGEDGMENRHMLLDVSNSIATSVPPDLSPRVVDGVEDEGSPFKRHSFEFPAARSNAHSAASRHRSLTLAPRQPLVGECRMRTSYTAPQLSQDQTTRSNSSDSLYQEDLRHELEYTRNSVERLDKQVSNLSRDVSNLSQDLRAVVKLLQVIGPIASTSANQAANAVAASSGLNGPATPGLPAPPAPCIMTVKIGQSGEEDIIHVQRQDGVLETSLGGGIPELPPGTMGPTVAALASAVMASASSNSACSTLERPRKRTNSSDTAKDDEGASGSRVKETNLVLFQGPDENMTESESLERLDYDSENGTDL</sequence>
<dbReference type="FunCoup" id="A0A7M7N3U5">
    <property type="interactions" value="186"/>
</dbReference>
<dbReference type="Gene3D" id="2.60.120.10">
    <property type="entry name" value="Jelly Rolls"/>
    <property type="match status" value="1"/>
</dbReference>
<feature type="region of interest" description="Disordered" evidence="16">
    <location>
        <begin position="786"/>
        <end position="805"/>
    </location>
</feature>
<dbReference type="Pfam" id="PF00027">
    <property type="entry name" value="cNMP_binding"/>
    <property type="match status" value="1"/>
</dbReference>
<evidence type="ECO:0000256" key="16">
    <source>
        <dbReference type="SAM" id="MobiDB-lite"/>
    </source>
</evidence>
<keyword evidence="9 17" id="KW-1133">Transmembrane helix</keyword>
<keyword evidence="12" id="KW-0325">Glycoprotein</keyword>
<evidence type="ECO:0000256" key="15">
    <source>
        <dbReference type="SAM" id="Coils"/>
    </source>
</evidence>
<evidence type="ECO:0000256" key="10">
    <source>
        <dbReference type="ARBA" id="ARBA00023065"/>
    </source>
</evidence>
<dbReference type="EnsemblMetazoa" id="XM_030974720">
    <property type="protein sequence ID" value="XP_030830580"/>
    <property type="gene ID" value="LOC100891580"/>
</dbReference>
<evidence type="ECO:0000256" key="1">
    <source>
        <dbReference type="ARBA" id="ARBA00004651"/>
    </source>
</evidence>
<dbReference type="OMA" id="LMRHNFR"/>
<keyword evidence="5 17" id="KW-0812">Transmembrane</keyword>
<dbReference type="InterPro" id="IPR018490">
    <property type="entry name" value="cNMP-bd_dom_sf"/>
</dbReference>
<dbReference type="InterPro" id="IPR005821">
    <property type="entry name" value="Ion_trans_dom"/>
</dbReference>
<dbReference type="GO" id="GO:0005249">
    <property type="term" value="F:voltage-gated potassium channel activity"/>
    <property type="evidence" value="ECO:0000318"/>
    <property type="project" value="GO_Central"/>
</dbReference>
<accession>A0A7M7N3U5</accession>
<dbReference type="InterPro" id="IPR035965">
    <property type="entry name" value="PAS-like_dom_sf"/>
</dbReference>
<feature type="region of interest" description="Disordered" evidence="16">
    <location>
        <begin position="755"/>
        <end position="776"/>
    </location>
</feature>